<evidence type="ECO:0000313" key="2">
    <source>
        <dbReference type="EMBL" id="VFK23923.1"/>
    </source>
</evidence>
<dbReference type="AlphaFoldDB" id="A0A450X3T4"/>
<accession>A0A450X3T4</accession>
<name>A0A450X3T4_9GAMM</name>
<proteinExistence type="predicted"/>
<gene>
    <name evidence="2" type="ORF">BECKLPF1236B_GA0070989_13853</name>
</gene>
<evidence type="ECO:0000256" key="1">
    <source>
        <dbReference type="SAM" id="MobiDB-lite"/>
    </source>
</evidence>
<feature type="compositionally biased region" description="Basic residues" evidence="1">
    <location>
        <begin position="32"/>
        <end position="41"/>
    </location>
</feature>
<protein>
    <submittedName>
        <fullName evidence="2">Uncharacterized protein</fullName>
    </submittedName>
</protein>
<feature type="region of interest" description="Disordered" evidence="1">
    <location>
        <begin position="1"/>
        <end position="44"/>
    </location>
</feature>
<reference evidence="2" key="1">
    <citation type="submission" date="2019-02" db="EMBL/GenBank/DDBJ databases">
        <authorList>
            <person name="Gruber-Vodicka R. H."/>
            <person name="Seah K. B. B."/>
        </authorList>
    </citation>
    <scope>NUCLEOTIDE SEQUENCE</scope>
    <source>
        <strain evidence="2">BECK_S313</strain>
    </source>
</reference>
<sequence>MKTPKKGAGFWRRLFPRAKDKANASESPAPRPTRRYKKRSSRNQPIRNKVISVWLDEETKKILCKYADENQRSISNQAAIYIVEGLLHEPNTTERASAEAPA</sequence>
<dbReference type="EMBL" id="CAADFK010000385">
    <property type="protein sequence ID" value="VFK23923.1"/>
    <property type="molecule type" value="Genomic_DNA"/>
</dbReference>
<organism evidence="2">
    <name type="scientific">Candidatus Kentrum sp. LPFa</name>
    <dbReference type="NCBI Taxonomy" id="2126335"/>
    <lineage>
        <taxon>Bacteria</taxon>
        <taxon>Pseudomonadati</taxon>
        <taxon>Pseudomonadota</taxon>
        <taxon>Gammaproteobacteria</taxon>
        <taxon>Candidatus Kentrum</taxon>
    </lineage>
</organism>